<proteinExistence type="predicted"/>
<evidence type="ECO:0000313" key="3">
    <source>
        <dbReference type="Proteomes" id="UP000317169"/>
    </source>
</evidence>
<dbReference type="Gene3D" id="3.20.20.140">
    <property type="entry name" value="Metal-dependent hydrolases"/>
    <property type="match status" value="1"/>
</dbReference>
<dbReference type="InterPro" id="IPR032466">
    <property type="entry name" value="Metal_Hydrolase"/>
</dbReference>
<evidence type="ECO:0000259" key="1">
    <source>
        <dbReference type="Pfam" id="PF07969"/>
    </source>
</evidence>
<name>A0A507ZP90_9FLAO</name>
<dbReference type="Gene3D" id="3.10.310.70">
    <property type="match status" value="1"/>
</dbReference>
<dbReference type="SUPFAM" id="SSF51556">
    <property type="entry name" value="Metallo-dependent hydrolases"/>
    <property type="match status" value="1"/>
</dbReference>
<dbReference type="Pfam" id="PF07969">
    <property type="entry name" value="Amidohydro_3"/>
    <property type="match status" value="1"/>
</dbReference>
<dbReference type="PANTHER" id="PTHR22642">
    <property type="entry name" value="IMIDAZOLONEPROPIONASE"/>
    <property type="match status" value="1"/>
</dbReference>
<dbReference type="OrthoDB" id="9767366at2"/>
<protein>
    <submittedName>
        <fullName evidence="2">Amidohydrolase</fullName>
    </submittedName>
</protein>
<feature type="domain" description="Amidohydrolase 3" evidence="1">
    <location>
        <begin position="72"/>
        <end position="541"/>
    </location>
</feature>
<gene>
    <name evidence="2" type="ORF">FKR84_07420</name>
</gene>
<keyword evidence="3" id="KW-1185">Reference proteome</keyword>
<comment type="caution">
    <text evidence="2">The sequence shown here is derived from an EMBL/GenBank/DDBJ whole genome shotgun (WGS) entry which is preliminary data.</text>
</comment>
<keyword evidence="2" id="KW-0378">Hydrolase</keyword>
<dbReference type="GO" id="GO:0016810">
    <property type="term" value="F:hydrolase activity, acting on carbon-nitrogen (but not peptide) bonds"/>
    <property type="evidence" value="ECO:0007669"/>
    <property type="project" value="InterPro"/>
</dbReference>
<dbReference type="EMBL" id="VIAR01000006">
    <property type="protein sequence ID" value="TQD38807.1"/>
    <property type="molecule type" value="Genomic_DNA"/>
</dbReference>
<dbReference type="AlphaFoldDB" id="A0A507ZP90"/>
<dbReference type="Proteomes" id="UP000317169">
    <property type="component" value="Unassembled WGS sequence"/>
</dbReference>
<dbReference type="InterPro" id="IPR013108">
    <property type="entry name" value="Amidohydro_3"/>
</dbReference>
<organism evidence="2 3">
    <name type="scientific">Haloflavibacter putidus</name>
    <dbReference type="NCBI Taxonomy" id="2576776"/>
    <lineage>
        <taxon>Bacteria</taxon>
        <taxon>Pseudomonadati</taxon>
        <taxon>Bacteroidota</taxon>
        <taxon>Flavobacteriia</taxon>
        <taxon>Flavobacteriales</taxon>
        <taxon>Flavobacteriaceae</taxon>
        <taxon>Haloflavibacter</taxon>
    </lineage>
</organism>
<dbReference type="InterPro" id="IPR011059">
    <property type="entry name" value="Metal-dep_hydrolase_composite"/>
</dbReference>
<reference evidence="2 3" key="1">
    <citation type="submission" date="2019-06" db="EMBL/GenBank/DDBJ databases">
        <title>Flavibacter putida gen. nov., sp. nov., a novel marine bacterium of the family Flavobacteriaceae isolated from coastal seawater.</title>
        <authorList>
            <person name="Feng X."/>
        </authorList>
    </citation>
    <scope>NUCLEOTIDE SEQUENCE [LARGE SCALE GENOMIC DNA]</scope>
    <source>
        <strain evidence="2 3">PLHSN227</strain>
    </source>
</reference>
<accession>A0A507ZP90</accession>
<dbReference type="SUPFAM" id="SSF51338">
    <property type="entry name" value="Composite domain of metallo-dependent hydrolases"/>
    <property type="match status" value="1"/>
</dbReference>
<sequence length="543" mass="61044">MKQALFLIIAVFLLFSCQKKEEIDLLVSGAKIYTVNDDFEVAKAMAINNGKIIALAGDIEELKIRYKSKRIYEAKGKFILPGFIDAHAHFYGLGLQQKKVNLTGTNSFTEVVKRITKFQKENQVDFITGRGWDQNDWEKQNFPTKDTLDKLFPNTPIAITRIDGHALLANQKALDMANITKNSTIEGGEFYKKNGQLTGVLIDNAMSGIQNIIPEPNKKDKIEALKAAEEITLSYGLTTIVDAGLNKNTIQLIDSLQQAGKLKTRLYTMVSSNPEDLDYFLNQGIYKTERLHVGSVKAYADGALGSRGAALKKPYSDKHKHFGALLMSPQDFKKLATRVYKSEYQLNTHAIGDSANVLVLKTYDSLLSKNEDRRWRVEHAQIIDKPDFDYFGKNIIPSVQPTHATSDMYWAEKRIGKKRLKNAYAYKKLLEKAGLIALGTDFPIEKVSPFLTFYAAVARKDAKAWPENGFQPENALTREEALRGMTIWAAYGNFEEKEKGSLEVGKMADFIVLDHDIMKTPIENILTTKVEATFINGEKVFAN</sequence>
<dbReference type="PANTHER" id="PTHR22642:SF2">
    <property type="entry name" value="PROTEIN LONG AFTER FAR-RED 3"/>
    <property type="match status" value="1"/>
</dbReference>
<dbReference type="InterPro" id="IPR033932">
    <property type="entry name" value="YtcJ-like"/>
</dbReference>
<evidence type="ECO:0000313" key="2">
    <source>
        <dbReference type="EMBL" id="TQD38807.1"/>
    </source>
</evidence>
<dbReference type="CDD" id="cd01300">
    <property type="entry name" value="YtcJ_like"/>
    <property type="match status" value="1"/>
</dbReference>
<dbReference type="RefSeq" id="WP_141421665.1">
    <property type="nucleotide sequence ID" value="NZ_VIAR01000006.1"/>
</dbReference>
<dbReference type="Gene3D" id="2.30.40.10">
    <property type="entry name" value="Urease, subunit C, domain 1"/>
    <property type="match status" value="1"/>
</dbReference>
<dbReference type="PROSITE" id="PS51257">
    <property type="entry name" value="PROKAR_LIPOPROTEIN"/>
    <property type="match status" value="1"/>
</dbReference>